<name>A0ACC3TPF3_9ASCO</name>
<gene>
    <name evidence="1" type="ORF">V1517DRAFT_321707</name>
</gene>
<protein>
    <submittedName>
        <fullName evidence="1">General substrate transporter</fullName>
    </submittedName>
</protein>
<comment type="caution">
    <text evidence="1">The sequence shown here is derived from an EMBL/GenBank/DDBJ whole genome shotgun (WGS) entry which is preliminary data.</text>
</comment>
<keyword evidence="2" id="KW-1185">Reference proteome</keyword>
<evidence type="ECO:0000313" key="2">
    <source>
        <dbReference type="Proteomes" id="UP001489719"/>
    </source>
</evidence>
<dbReference type="EMBL" id="MU970067">
    <property type="protein sequence ID" value="KAK9323043.1"/>
    <property type="molecule type" value="Genomic_DNA"/>
</dbReference>
<sequence length="546" mass="59300">MSVENNTTSIQAEVGPMLTTKVPSKEKTYDEVGDEEYESDAIAREIANGVDIENGKPNPFVFLLTILVSFSGFLFGYDTGYISGALVAMGTDLGHAITSSEKELITSATSLGALLGGIIAGTLADILGRKWVTIGANTLFVVGAGIQTGAHTVWTMIGGRFVMGWGVGIASLIAPLYISEMAPARFRGRLVILNVLAITGGQVIAYAIGAGLETLPNGWRVLVGLGIVPAAAQMVMFVYMPETPRYLVRRGEIERARHVVRWIYSSREGAIEEEVVVRKVKLLEIYNNDQHPEWSGLRRFKYALKQLYCVPGHFRALIVACGLQGIQQLCGFNSLMYFSATIFQVVGFNKPTAVSLIVAGTNMAFTILAFLLIDIVGRRRILLCTVWGMSAALVLNAVAFHFLPPGASQSNPWAIVILIAMMLYVAFYAAGIGNVPWQQSELFPMQVRGLGTSMATATNWAGNLIIGSTFLTMMDRITPSGTFGFYAGLCLLGEVFVFFLYPETSYLTLEDIQDVLKDGFNIKRANQMSRDAKIKHHAALAGDSKA</sequence>
<dbReference type="Proteomes" id="UP001489719">
    <property type="component" value="Unassembled WGS sequence"/>
</dbReference>
<proteinExistence type="predicted"/>
<accession>A0ACC3TPF3</accession>
<organism evidence="1 2">
    <name type="scientific">Lipomyces orientalis</name>
    <dbReference type="NCBI Taxonomy" id="1233043"/>
    <lineage>
        <taxon>Eukaryota</taxon>
        <taxon>Fungi</taxon>
        <taxon>Dikarya</taxon>
        <taxon>Ascomycota</taxon>
        <taxon>Saccharomycotina</taxon>
        <taxon>Lipomycetes</taxon>
        <taxon>Lipomycetales</taxon>
        <taxon>Lipomycetaceae</taxon>
        <taxon>Lipomyces</taxon>
    </lineage>
</organism>
<reference evidence="2" key="1">
    <citation type="journal article" date="2024" name="Front. Bioeng. Biotechnol.">
        <title>Genome-scale model development and genomic sequencing of the oleaginous clade Lipomyces.</title>
        <authorList>
            <person name="Czajka J.J."/>
            <person name="Han Y."/>
            <person name="Kim J."/>
            <person name="Mondo S.J."/>
            <person name="Hofstad B.A."/>
            <person name="Robles A."/>
            <person name="Haridas S."/>
            <person name="Riley R."/>
            <person name="LaButti K."/>
            <person name="Pangilinan J."/>
            <person name="Andreopoulos W."/>
            <person name="Lipzen A."/>
            <person name="Yan J."/>
            <person name="Wang M."/>
            <person name="Ng V."/>
            <person name="Grigoriev I.V."/>
            <person name="Spatafora J.W."/>
            <person name="Magnuson J.K."/>
            <person name="Baker S.E."/>
            <person name="Pomraning K.R."/>
        </authorList>
    </citation>
    <scope>NUCLEOTIDE SEQUENCE [LARGE SCALE GENOMIC DNA]</scope>
    <source>
        <strain evidence="2">CBS 10300</strain>
    </source>
</reference>
<evidence type="ECO:0000313" key="1">
    <source>
        <dbReference type="EMBL" id="KAK9323043.1"/>
    </source>
</evidence>